<evidence type="ECO:0000313" key="2">
    <source>
        <dbReference type="EMBL" id="GIX92682.1"/>
    </source>
</evidence>
<gene>
    <name evidence="2" type="ORF">CEXT_304461</name>
</gene>
<dbReference type="EMBL" id="BPLR01021711">
    <property type="protein sequence ID" value="GIX92682.1"/>
    <property type="molecule type" value="Genomic_DNA"/>
</dbReference>
<evidence type="ECO:0000256" key="1">
    <source>
        <dbReference type="SAM" id="Coils"/>
    </source>
</evidence>
<keyword evidence="3" id="KW-1185">Reference proteome</keyword>
<accession>A0AAV4PC08</accession>
<proteinExistence type="predicted"/>
<comment type="caution">
    <text evidence="2">The sequence shown here is derived from an EMBL/GenBank/DDBJ whole genome shotgun (WGS) entry which is preliminary data.</text>
</comment>
<evidence type="ECO:0000313" key="3">
    <source>
        <dbReference type="Proteomes" id="UP001054945"/>
    </source>
</evidence>
<name>A0AAV4PC08_CAEEX</name>
<dbReference type="AlphaFoldDB" id="A0AAV4PC08"/>
<dbReference type="Proteomes" id="UP001054945">
    <property type="component" value="Unassembled WGS sequence"/>
</dbReference>
<reference evidence="2 3" key="1">
    <citation type="submission" date="2021-06" db="EMBL/GenBank/DDBJ databases">
        <title>Caerostris extrusa draft genome.</title>
        <authorList>
            <person name="Kono N."/>
            <person name="Arakawa K."/>
        </authorList>
    </citation>
    <scope>NUCLEOTIDE SEQUENCE [LARGE SCALE GENOMIC DNA]</scope>
</reference>
<sequence length="96" mass="11534">MQQEHEQVILKKNTDLKKSSRIIEQLQNKIVDIEKEHSNVKIQKHEREKQEFHLKELTMMKSTLDDNIKKLQLVEVEKSEILKKLTDVETEKKELK</sequence>
<organism evidence="2 3">
    <name type="scientific">Caerostris extrusa</name>
    <name type="common">Bark spider</name>
    <name type="synonym">Caerostris bankana</name>
    <dbReference type="NCBI Taxonomy" id="172846"/>
    <lineage>
        <taxon>Eukaryota</taxon>
        <taxon>Metazoa</taxon>
        <taxon>Ecdysozoa</taxon>
        <taxon>Arthropoda</taxon>
        <taxon>Chelicerata</taxon>
        <taxon>Arachnida</taxon>
        <taxon>Araneae</taxon>
        <taxon>Araneomorphae</taxon>
        <taxon>Entelegynae</taxon>
        <taxon>Araneoidea</taxon>
        <taxon>Araneidae</taxon>
        <taxon>Caerostris</taxon>
    </lineage>
</organism>
<feature type="coiled-coil region" evidence="1">
    <location>
        <begin position="16"/>
        <end position="43"/>
    </location>
</feature>
<keyword evidence="1" id="KW-0175">Coiled coil</keyword>
<protein>
    <submittedName>
        <fullName evidence="2">Uncharacterized protein</fullName>
    </submittedName>
</protein>